<feature type="domain" description="Pyruvate phosphate dikinase AMP/ATP-binding" evidence="2">
    <location>
        <begin position="16"/>
        <end position="50"/>
    </location>
</feature>
<evidence type="ECO:0000313" key="4">
    <source>
        <dbReference type="Proteomes" id="UP001317259"/>
    </source>
</evidence>
<evidence type="ECO:0000259" key="1">
    <source>
        <dbReference type="Pfam" id="PF00391"/>
    </source>
</evidence>
<dbReference type="Pfam" id="PF01326">
    <property type="entry name" value="PPDK_N"/>
    <property type="match status" value="2"/>
</dbReference>
<dbReference type="PANTHER" id="PTHR43615:SF1">
    <property type="entry name" value="PPDK_N DOMAIN-CONTAINING PROTEIN"/>
    <property type="match status" value="1"/>
</dbReference>
<dbReference type="InterPro" id="IPR008279">
    <property type="entry name" value="PEP-util_enz_mobile_dom"/>
</dbReference>
<gene>
    <name evidence="3" type="ORF">MF672_040110</name>
</gene>
<proteinExistence type="predicted"/>
<dbReference type="InterPro" id="IPR002192">
    <property type="entry name" value="PPDK_AMP/ATP-bd"/>
</dbReference>
<dbReference type="InterPro" id="IPR013815">
    <property type="entry name" value="ATP_grasp_subdomain_1"/>
</dbReference>
<reference evidence="3 4" key="1">
    <citation type="submission" date="2022-04" db="EMBL/GenBank/DDBJ databases">
        <title>Genome draft of Actinomadura sp. ATCC 31491.</title>
        <authorList>
            <person name="Shi X."/>
            <person name="Du Y."/>
        </authorList>
    </citation>
    <scope>NUCLEOTIDE SEQUENCE [LARGE SCALE GENOMIC DNA]</scope>
    <source>
        <strain evidence="3 4">ATCC 31491</strain>
    </source>
</reference>
<dbReference type="Proteomes" id="UP001317259">
    <property type="component" value="Unassembled WGS sequence"/>
</dbReference>
<dbReference type="Pfam" id="PF00391">
    <property type="entry name" value="PEP-utilizers"/>
    <property type="match status" value="1"/>
</dbReference>
<feature type="domain" description="Pyruvate phosphate dikinase AMP/ATP-binding" evidence="2">
    <location>
        <begin position="58"/>
        <end position="279"/>
    </location>
</feature>
<dbReference type="SUPFAM" id="SSF56059">
    <property type="entry name" value="Glutathione synthetase ATP-binding domain-like"/>
    <property type="match status" value="1"/>
</dbReference>
<organism evidence="3 4">
    <name type="scientific">Actinomadura luzonensis</name>
    <dbReference type="NCBI Taxonomy" id="2805427"/>
    <lineage>
        <taxon>Bacteria</taxon>
        <taxon>Bacillati</taxon>
        <taxon>Actinomycetota</taxon>
        <taxon>Actinomycetes</taxon>
        <taxon>Streptosporangiales</taxon>
        <taxon>Thermomonosporaceae</taxon>
        <taxon>Actinomadura</taxon>
    </lineage>
</organism>
<feature type="domain" description="PEP-utilising enzyme mobile" evidence="1">
    <location>
        <begin position="731"/>
        <end position="800"/>
    </location>
</feature>
<sequence length="806" mass="84913">MKLVAPLDAVGRDDLPLAGGKGANLGELVRNGFPVPPGFVVTTHAYELAAREDAGLPTDLPAELRQAITDAYAALGGGPVAVRSSATAEDLPGAAFAGQQDTYLNVVGEAALLDAVRRCWGSLWTERAIAYRARLGIDDAEVSIAVVVQRMVEPDAAGVLFTADPVNGERERIVVEAGAGLGEAVVSGLVTPDRYVVSRDGRIAYRPGRSEVVVRSAPGGGVVQERGSGAGQRLPDAVVTELAGLARRVAAHYGRPQDLEWAYAAGRLHLLQARPMTALPPPPVGRLNPLRRRLAAVLLEYLPVRPYPIDMTTWLPYGPAGLMGRVTGAFGIRRGFEGFLREEDGVVYALTPPSPRPSARVLTAPFRLGAKARRYDPARWTEDRRFTGYLAAVRRLAGRDLGAMPWAELIRVPRQALDLVAPVADLRIDYLPRTGLALLRLLVAVKVLGRRPLFGGLLAGAVTRTSEANRALERLAELAVTTGALNGDPAGGDAGSADAGVGAAPAGGLSVAALPGAFREAFEEFLREYGHRETSSPILVTPPCWADAPETVLGLVRMLAAHPAPPAAKDDALDRLLAHPLLRSPGRAARMRRWVAAARAGIAFREDSHFFFTLPQPVLRRALVELGRRLCRAGVLDRPEDVFHLRLEELEAVTDETELTGPYGTRLRAAARARAAKREELAGVRLIDPAAVFPPAPAGGALATGSPASTGTATGPVKVIRDPAEFGKLAAGDVLVCPYTNPSWTPLFQRAAAVVVDSGGAASHAAIVAREYGIPAVMGTGTGTSVLEDGQVVTVNGDAGTVVPAA</sequence>
<dbReference type="InterPro" id="IPR036637">
    <property type="entry name" value="Phosphohistidine_dom_sf"/>
</dbReference>
<dbReference type="InterPro" id="IPR051549">
    <property type="entry name" value="PEP_Utilizing_Enz"/>
</dbReference>
<protein>
    <submittedName>
        <fullName evidence="3">PEP-utilizing enzyme</fullName>
    </submittedName>
</protein>
<comment type="caution">
    <text evidence="3">The sequence shown here is derived from an EMBL/GenBank/DDBJ whole genome shotgun (WGS) entry which is preliminary data.</text>
</comment>
<evidence type="ECO:0000259" key="2">
    <source>
        <dbReference type="Pfam" id="PF01326"/>
    </source>
</evidence>
<dbReference type="SUPFAM" id="SSF52009">
    <property type="entry name" value="Phosphohistidine domain"/>
    <property type="match status" value="1"/>
</dbReference>
<dbReference type="Gene3D" id="3.30.470.20">
    <property type="entry name" value="ATP-grasp fold, B domain"/>
    <property type="match status" value="1"/>
</dbReference>
<accession>A0ABT0G620</accession>
<name>A0ABT0G620_9ACTN</name>
<dbReference type="EMBL" id="JAKRKC020000002">
    <property type="protein sequence ID" value="MCK2219959.1"/>
    <property type="molecule type" value="Genomic_DNA"/>
</dbReference>
<keyword evidence="4" id="KW-1185">Reference proteome</keyword>
<dbReference type="Gene3D" id="3.50.30.10">
    <property type="entry name" value="Phosphohistidine domain"/>
    <property type="match status" value="1"/>
</dbReference>
<dbReference type="Gene3D" id="3.30.1490.20">
    <property type="entry name" value="ATP-grasp fold, A domain"/>
    <property type="match status" value="2"/>
</dbReference>
<dbReference type="RefSeq" id="WP_242374847.1">
    <property type="nucleotide sequence ID" value="NZ_JAKRKC020000002.1"/>
</dbReference>
<evidence type="ECO:0000313" key="3">
    <source>
        <dbReference type="EMBL" id="MCK2219959.1"/>
    </source>
</evidence>
<dbReference type="PANTHER" id="PTHR43615">
    <property type="entry name" value="PHOSPHOENOLPYRUVATE SYNTHASE-RELATED"/>
    <property type="match status" value="1"/>
</dbReference>